<evidence type="ECO:0000313" key="1">
    <source>
        <dbReference type="EMBL" id="KAF2624676.1"/>
    </source>
</evidence>
<evidence type="ECO:0000313" key="2">
    <source>
        <dbReference type="Proteomes" id="UP000799754"/>
    </source>
</evidence>
<gene>
    <name evidence="1" type="ORF">BU25DRAFT_347658</name>
</gene>
<dbReference type="Proteomes" id="UP000799754">
    <property type="component" value="Unassembled WGS sequence"/>
</dbReference>
<comment type="caution">
    <text evidence="1">The sequence shown here is derived from an EMBL/GenBank/DDBJ whole genome shotgun (WGS) entry which is preliminary data.</text>
</comment>
<feature type="non-terminal residue" evidence="1">
    <location>
        <position position="1"/>
    </location>
</feature>
<accession>A0ACB6RRZ4</accession>
<reference evidence="1" key="1">
    <citation type="journal article" date="2020" name="Stud. Mycol.">
        <title>101 Dothideomycetes genomes: a test case for predicting lifestyles and emergence of pathogens.</title>
        <authorList>
            <person name="Haridas S."/>
            <person name="Albert R."/>
            <person name="Binder M."/>
            <person name="Bloem J."/>
            <person name="Labutti K."/>
            <person name="Salamov A."/>
            <person name="Andreopoulos B."/>
            <person name="Baker S."/>
            <person name="Barry K."/>
            <person name="Bills G."/>
            <person name="Bluhm B."/>
            <person name="Cannon C."/>
            <person name="Castanera R."/>
            <person name="Culley D."/>
            <person name="Daum C."/>
            <person name="Ezra D."/>
            <person name="Gonzalez J."/>
            <person name="Henrissat B."/>
            <person name="Kuo A."/>
            <person name="Liang C."/>
            <person name="Lipzen A."/>
            <person name="Lutzoni F."/>
            <person name="Magnuson J."/>
            <person name="Mondo S."/>
            <person name="Nolan M."/>
            <person name="Ohm R."/>
            <person name="Pangilinan J."/>
            <person name="Park H.-J."/>
            <person name="Ramirez L."/>
            <person name="Alfaro M."/>
            <person name="Sun H."/>
            <person name="Tritt A."/>
            <person name="Yoshinaga Y."/>
            <person name="Zwiers L.-H."/>
            <person name="Turgeon B."/>
            <person name="Goodwin S."/>
            <person name="Spatafora J."/>
            <person name="Crous P."/>
            <person name="Grigoriev I."/>
        </authorList>
    </citation>
    <scope>NUCLEOTIDE SEQUENCE</scope>
    <source>
        <strain evidence="1">CBS 525.71</strain>
    </source>
</reference>
<name>A0ACB6RRZ4_9PLEO</name>
<sequence>HTKERTVGNYGLLVLDGHESNNSANFHQYCGEHKYCLLSHCPLRTFHCNKRLCCLHNYLSTTQDAVLPGPSFSMRRELPPYPAPLLHGASSALI</sequence>
<protein>
    <submittedName>
        <fullName evidence="1">Uncharacterized protein</fullName>
    </submittedName>
</protein>
<keyword evidence="2" id="KW-1185">Reference proteome</keyword>
<organism evidence="1 2">
    <name type="scientific">Macroventuria anomochaeta</name>
    <dbReference type="NCBI Taxonomy" id="301207"/>
    <lineage>
        <taxon>Eukaryota</taxon>
        <taxon>Fungi</taxon>
        <taxon>Dikarya</taxon>
        <taxon>Ascomycota</taxon>
        <taxon>Pezizomycotina</taxon>
        <taxon>Dothideomycetes</taxon>
        <taxon>Pleosporomycetidae</taxon>
        <taxon>Pleosporales</taxon>
        <taxon>Pleosporineae</taxon>
        <taxon>Didymellaceae</taxon>
        <taxon>Macroventuria</taxon>
    </lineage>
</organism>
<dbReference type="EMBL" id="MU006729">
    <property type="protein sequence ID" value="KAF2624676.1"/>
    <property type="molecule type" value="Genomic_DNA"/>
</dbReference>
<proteinExistence type="predicted"/>